<dbReference type="AlphaFoldDB" id="A0A8C3SEH2"/>
<reference evidence="2" key="2">
    <citation type="submission" date="2025-09" db="UniProtKB">
        <authorList>
            <consortium name="Ensembl"/>
        </authorList>
    </citation>
    <scope>IDENTIFICATION</scope>
</reference>
<feature type="compositionally biased region" description="Polar residues" evidence="1">
    <location>
        <begin position="1"/>
        <end position="10"/>
    </location>
</feature>
<sequence>PGAPQENTAHASPHQGSRLLSPPQPGLKPQRATRLGTKGQNSAWFTQGSTHPPFLPTIPSSALLCALGSLVHGLHREQHLGCQGRGSPSSLTRSQERTGTSRRLASRKLPRS</sequence>
<feature type="compositionally biased region" description="Polar residues" evidence="1">
    <location>
        <begin position="38"/>
        <end position="50"/>
    </location>
</feature>
<organism evidence="2 3">
    <name type="scientific">Chelydra serpentina</name>
    <name type="common">Snapping turtle</name>
    <name type="synonym">Testudo serpentina</name>
    <dbReference type="NCBI Taxonomy" id="8475"/>
    <lineage>
        <taxon>Eukaryota</taxon>
        <taxon>Metazoa</taxon>
        <taxon>Chordata</taxon>
        <taxon>Craniata</taxon>
        <taxon>Vertebrata</taxon>
        <taxon>Euteleostomi</taxon>
        <taxon>Archelosauria</taxon>
        <taxon>Testudinata</taxon>
        <taxon>Testudines</taxon>
        <taxon>Cryptodira</taxon>
        <taxon>Durocryptodira</taxon>
        <taxon>Americhelydia</taxon>
        <taxon>Chelydroidea</taxon>
        <taxon>Chelydridae</taxon>
        <taxon>Chelydra</taxon>
    </lineage>
</organism>
<feature type="compositionally biased region" description="Polar residues" evidence="1">
    <location>
        <begin position="86"/>
        <end position="103"/>
    </location>
</feature>
<evidence type="ECO:0000313" key="2">
    <source>
        <dbReference type="Ensembl" id="ENSCSRP00000012664.1"/>
    </source>
</evidence>
<dbReference type="Ensembl" id="ENSCSRT00000013174.1">
    <property type="protein sequence ID" value="ENSCSRP00000012664.1"/>
    <property type="gene ID" value="ENSCSRG00000009555.1"/>
</dbReference>
<protein>
    <submittedName>
        <fullName evidence="2">Uncharacterized protein</fullName>
    </submittedName>
</protein>
<keyword evidence="3" id="KW-1185">Reference proteome</keyword>
<proteinExistence type="predicted"/>
<evidence type="ECO:0000313" key="3">
    <source>
        <dbReference type="Proteomes" id="UP000694403"/>
    </source>
</evidence>
<name>A0A8C3SEH2_CHESE</name>
<reference evidence="2" key="1">
    <citation type="submission" date="2025-08" db="UniProtKB">
        <authorList>
            <consortium name="Ensembl"/>
        </authorList>
    </citation>
    <scope>IDENTIFICATION</scope>
</reference>
<feature type="region of interest" description="Disordered" evidence="1">
    <location>
        <begin position="81"/>
        <end position="112"/>
    </location>
</feature>
<evidence type="ECO:0000256" key="1">
    <source>
        <dbReference type="SAM" id="MobiDB-lite"/>
    </source>
</evidence>
<accession>A0A8C3SEH2</accession>
<dbReference type="Proteomes" id="UP000694403">
    <property type="component" value="Unplaced"/>
</dbReference>
<feature type="region of interest" description="Disordered" evidence="1">
    <location>
        <begin position="1"/>
        <end position="52"/>
    </location>
</feature>